<dbReference type="AlphaFoldDB" id="A0A836GBY0"/>
<reference evidence="2 3" key="1">
    <citation type="submission" date="2021-03" db="EMBL/GenBank/DDBJ databases">
        <title>Leishmania (Mundinia) martiniquensis Genome sequencing and assembly.</title>
        <authorList>
            <person name="Almutairi H."/>
            <person name="Gatherer D."/>
        </authorList>
    </citation>
    <scope>NUCLEOTIDE SEQUENCE [LARGE SCALE GENOMIC DNA]</scope>
    <source>
        <strain evidence="2">LSCM1</strain>
    </source>
</reference>
<accession>A0A836GBY0</accession>
<dbReference type="OrthoDB" id="272430at2759"/>
<keyword evidence="3" id="KW-1185">Reference proteome</keyword>
<dbReference type="KEGG" id="lmat:92511920"/>
<dbReference type="EMBL" id="JAFEUZ010000032">
    <property type="protein sequence ID" value="KAG5470564.1"/>
    <property type="molecule type" value="Genomic_DNA"/>
</dbReference>
<proteinExistence type="predicted"/>
<evidence type="ECO:0000313" key="2">
    <source>
        <dbReference type="EMBL" id="KAG5470564.1"/>
    </source>
</evidence>
<evidence type="ECO:0000256" key="1">
    <source>
        <dbReference type="SAM" id="MobiDB-lite"/>
    </source>
</evidence>
<organism evidence="2 3">
    <name type="scientific">Leishmania martiniquensis</name>
    <dbReference type="NCBI Taxonomy" id="1580590"/>
    <lineage>
        <taxon>Eukaryota</taxon>
        <taxon>Discoba</taxon>
        <taxon>Euglenozoa</taxon>
        <taxon>Kinetoplastea</taxon>
        <taxon>Metakinetoplastina</taxon>
        <taxon>Trypanosomatida</taxon>
        <taxon>Trypanosomatidae</taxon>
        <taxon>Leishmaniinae</taxon>
        <taxon>Leishmania</taxon>
    </lineage>
</organism>
<evidence type="ECO:0000313" key="3">
    <source>
        <dbReference type="Proteomes" id="UP000673552"/>
    </source>
</evidence>
<dbReference type="Proteomes" id="UP000673552">
    <property type="component" value="Chromosome 32"/>
</dbReference>
<dbReference type="GeneID" id="92511920"/>
<feature type="region of interest" description="Disordered" evidence="1">
    <location>
        <begin position="293"/>
        <end position="314"/>
    </location>
</feature>
<comment type="caution">
    <text evidence="2">The sequence shown here is derived from an EMBL/GenBank/DDBJ whole genome shotgun (WGS) entry which is preliminary data.</text>
</comment>
<gene>
    <name evidence="2" type="ORF">LSCM1_01808</name>
</gene>
<name>A0A836GBY0_9TRYP</name>
<dbReference type="RefSeq" id="XP_067175957.1">
    <property type="nucleotide sequence ID" value="XM_067319408.1"/>
</dbReference>
<protein>
    <submittedName>
        <fullName evidence="2">Uncharacterized protein</fullName>
    </submittedName>
</protein>
<sequence>MAALKHANAFTEITPLLACGGDYVKKGTQTLSVASVYATLDALEHLWQTQRAQEHLSESGLAQGLRHYYAVYEASVRCVPLSAVRWEQWLAGLSELGPASARSPGGNGSSGSTSPEVQRVQTELVAAYWHLYRRLCWGCGGAARAGLAAVLEEASDAVLSLPSVVATDAAPRLAEVEAALATPLQGFARLAAESTHLFTDYPLIGSVERGWLSESVLPALGESAEPVVEMLVRRTFKRDLQVPSAALPELLHEYKEDEVDSRKEKDIVAVGQAALRSSWMQAASLVHAEKTGAVDRAESAGASGTPDPSSTPSHLRVKELEEELVRVLMKAPKGQGCLPALGLLMQRLIEEHREVSSPTGPWHGLNGSQTQLYLHLLHRWFAMYISSHHRWSVTDMFAAPDDADLWMFLLDRHSVCLTWALVSERPLVQNPAACTQAEAQLGYLKGVAVNVDKLRAIFYSVVHCAQLYYAAAAAFTKKEKLDARLRAAAAATHAWMNEIGVETFCRALLGDLLDATAHWEEAQGGHDALVQQRALLLEAELKLILYDTMSMLQFPDRSTARLERLVEAALDMCDMWGASERGASCSTHHGDESIAVPILGIIGRCVHRISESLRRDVAAASSVTEAQADLYRRAVQWLKRGIGAAVSVGGDPSPLWDEWVNLVAIPVVSAAHLLRGEFAGATQVPALLGYAVPATTGGGSFRRAAAGGGLEDLCWERRTASKALQRAAMASNGGDAGGGLAPSSVGTACYQEEELGQQSLKRARGE</sequence>